<evidence type="ECO:0000313" key="4">
    <source>
        <dbReference type="EMBL" id="MBZ7986998.1"/>
    </source>
</evidence>
<evidence type="ECO:0000256" key="1">
    <source>
        <dbReference type="ARBA" id="ARBA00022737"/>
    </source>
</evidence>
<dbReference type="RefSeq" id="WP_172233165.1">
    <property type="nucleotide sequence ID" value="NZ_CP035946.1"/>
</dbReference>
<keyword evidence="1" id="KW-0677">Repeat</keyword>
<dbReference type="Pfam" id="PF13637">
    <property type="entry name" value="Ank_4"/>
    <property type="match status" value="1"/>
</dbReference>
<sequence>MKKFLLLFLCAFAFSYDFEKEKLFILSNEIRGSSLECDGNEYAFYYEQYINSLNQDYNNPKLKEIKNYDKYLEYFKYWAFQSFDNYKQYERFNSYAKEFCKINKKHFDDLKANCDIFVQRFGKRAFGDITKFIKLDDIYEEFLKLDSANSIAYLNSLSLKNYELDFLLKISLLSKKDLSVISFLLNKGVDVNLGYESAIFYALDYYEALELLLENKALVDYTNAFGKSAIFYAVEENNIQAIKILLKHKANVNLSLYDNEDKIKTNLPYYIGLCSYTHPSKTLFIQAASFANTDVLKLLIDAGVDINATDSDGFNALDYANFYNQVENIEFLKKLGLKENE</sequence>
<dbReference type="PROSITE" id="PS50297">
    <property type="entry name" value="ANK_REP_REGION"/>
    <property type="match status" value="1"/>
</dbReference>
<evidence type="ECO:0000256" key="2">
    <source>
        <dbReference type="ARBA" id="ARBA00023043"/>
    </source>
</evidence>
<dbReference type="EMBL" id="JACGBB010000004">
    <property type="protein sequence ID" value="MBZ7986998.1"/>
    <property type="molecule type" value="Genomic_DNA"/>
</dbReference>
<reference evidence="4 5" key="1">
    <citation type="submission" date="2020-07" db="EMBL/GenBank/DDBJ databases">
        <title>Transfer of Campylobacter canadensis to the novel genus Avispirillum gen. nov., that also includes two novel species recovered from migratory waterfowl: Avispirillum anseris sp. nov. and Avispirillum brantae sp. nov.</title>
        <authorList>
            <person name="Miller W.G."/>
            <person name="Chapman M.H."/>
            <person name="Yee E."/>
            <person name="Inglis G.D."/>
        </authorList>
    </citation>
    <scope>NUCLEOTIDE SEQUENCE [LARGE SCALE GENOMIC DNA]</scope>
    <source>
        <strain evidence="4 5">L283</strain>
    </source>
</reference>
<dbReference type="PROSITE" id="PS50088">
    <property type="entry name" value="ANK_REPEAT"/>
    <property type="match status" value="2"/>
</dbReference>
<keyword evidence="2 3" id="KW-0040">ANK repeat</keyword>
<keyword evidence="5" id="KW-1185">Reference proteome</keyword>
<dbReference type="InterPro" id="IPR002110">
    <property type="entry name" value="Ankyrin_rpt"/>
</dbReference>
<dbReference type="PANTHER" id="PTHR24123">
    <property type="entry name" value="ANKYRIN REPEAT-CONTAINING"/>
    <property type="match status" value="1"/>
</dbReference>
<dbReference type="Proteomes" id="UP000786183">
    <property type="component" value="Unassembled WGS sequence"/>
</dbReference>
<feature type="repeat" description="ANK" evidence="3">
    <location>
        <begin position="279"/>
        <end position="311"/>
    </location>
</feature>
<dbReference type="Pfam" id="PF12796">
    <property type="entry name" value="Ank_2"/>
    <property type="match status" value="1"/>
</dbReference>
<feature type="repeat" description="ANK" evidence="3">
    <location>
        <begin position="225"/>
        <end position="257"/>
    </location>
</feature>
<dbReference type="SMART" id="SM00248">
    <property type="entry name" value="ANK"/>
    <property type="match status" value="5"/>
</dbReference>
<organism evidence="4 5">
    <name type="scientific">Campylobacter canadensis</name>
    <dbReference type="NCBI Taxonomy" id="449520"/>
    <lineage>
        <taxon>Bacteria</taxon>
        <taxon>Pseudomonadati</taxon>
        <taxon>Campylobacterota</taxon>
        <taxon>Epsilonproteobacteria</taxon>
        <taxon>Campylobacterales</taxon>
        <taxon>Campylobacteraceae</taxon>
        <taxon>Campylobacter</taxon>
    </lineage>
</organism>
<dbReference type="Gene3D" id="1.25.40.20">
    <property type="entry name" value="Ankyrin repeat-containing domain"/>
    <property type="match status" value="1"/>
</dbReference>
<evidence type="ECO:0000256" key="3">
    <source>
        <dbReference type="PROSITE-ProRule" id="PRU00023"/>
    </source>
</evidence>
<gene>
    <name evidence="4" type="ORF">AVCANL283_02540</name>
</gene>
<accession>A0ABS7WR38</accession>
<name>A0ABS7WR38_9BACT</name>
<dbReference type="SUPFAM" id="SSF48403">
    <property type="entry name" value="Ankyrin repeat"/>
    <property type="match status" value="1"/>
</dbReference>
<dbReference type="InterPro" id="IPR036770">
    <property type="entry name" value="Ankyrin_rpt-contain_sf"/>
</dbReference>
<dbReference type="PANTHER" id="PTHR24123:SF33">
    <property type="entry name" value="PROTEIN HOS4"/>
    <property type="match status" value="1"/>
</dbReference>
<dbReference type="InterPro" id="IPR051165">
    <property type="entry name" value="Multifunctional_ANK_Repeat"/>
</dbReference>
<comment type="caution">
    <text evidence="4">The sequence shown here is derived from an EMBL/GenBank/DDBJ whole genome shotgun (WGS) entry which is preliminary data.</text>
</comment>
<proteinExistence type="predicted"/>
<protein>
    <submittedName>
        <fullName evidence="4">Ankyrin repeat domain-containing protein</fullName>
    </submittedName>
</protein>
<evidence type="ECO:0000313" key="5">
    <source>
        <dbReference type="Proteomes" id="UP000786183"/>
    </source>
</evidence>